<feature type="transmembrane region" description="Helical" evidence="1">
    <location>
        <begin position="99"/>
        <end position="116"/>
    </location>
</feature>
<comment type="caution">
    <text evidence="2">The sequence shown here is derived from an EMBL/GenBank/DDBJ whole genome shotgun (WGS) entry which is preliminary data.</text>
</comment>
<feature type="transmembrane region" description="Helical" evidence="1">
    <location>
        <begin position="31"/>
        <end position="48"/>
    </location>
</feature>
<proteinExistence type="predicted"/>
<dbReference type="EMBL" id="VGJJ01000013">
    <property type="protein sequence ID" value="MBM3282166.1"/>
    <property type="molecule type" value="Genomic_DNA"/>
</dbReference>
<keyword evidence="1" id="KW-0472">Membrane</keyword>
<name>A0A8T4C6L4_9ARCH</name>
<accession>A0A8T4C6L4</accession>
<dbReference type="AlphaFoldDB" id="A0A8T4C6L4"/>
<dbReference type="Proteomes" id="UP000774699">
    <property type="component" value="Unassembled WGS sequence"/>
</dbReference>
<gene>
    <name evidence="2" type="ORF">FJY86_02390</name>
</gene>
<evidence type="ECO:0000256" key="1">
    <source>
        <dbReference type="SAM" id="Phobius"/>
    </source>
</evidence>
<protein>
    <submittedName>
        <fullName evidence="2">Uncharacterized protein</fullName>
    </submittedName>
</protein>
<reference evidence="2" key="1">
    <citation type="submission" date="2019-03" db="EMBL/GenBank/DDBJ databases">
        <title>Lake Tanganyika Metagenome-Assembled Genomes (MAGs).</title>
        <authorList>
            <person name="Tran P."/>
        </authorList>
    </citation>
    <scope>NUCLEOTIDE SEQUENCE</scope>
    <source>
        <strain evidence="2">M_DeepCast_50m_m2_156</strain>
    </source>
</reference>
<feature type="transmembrane region" description="Helical" evidence="1">
    <location>
        <begin position="136"/>
        <end position="157"/>
    </location>
</feature>
<organism evidence="2 3">
    <name type="scientific">Candidatus Iainarchaeum sp</name>
    <dbReference type="NCBI Taxonomy" id="3101447"/>
    <lineage>
        <taxon>Archaea</taxon>
        <taxon>Candidatus Iainarchaeota</taxon>
        <taxon>Candidatus Iainarchaeia</taxon>
        <taxon>Candidatus Iainarchaeales</taxon>
        <taxon>Candidatus Iainarchaeaceae</taxon>
        <taxon>Candidatus Iainarchaeum</taxon>
    </lineage>
</organism>
<keyword evidence="1" id="KW-1133">Transmembrane helix</keyword>
<sequence>MSEKPTPLFLIVLAGIGTGLLSPLNVNGTPVLVLVVPFAILTALLYNAETAIQVGIGASILSGIFVHALGLWSIVAYALAATTTILAYDAIYPKQKNELNASLFAVLGVLLYEFFHELYTRENMLFRPEIFMGTNPVLGIQIVGSVLVAGILFYQWVRPAGKK</sequence>
<feature type="transmembrane region" description="Helical" evidence="1">
    <location>
        <begin position="6"/>
        <end position="24"/>
    </location>
</feature>
<evidence type="ECO:0000313" key="2">
    <source>
        <dbReference type="EMBL" id="MBM3282166.1"/>
    </source>
</evidence>
<evidence type="ECO:0000313" key="3">
    <source>
        <dbReference type="Proteomes" id="UP000774699"/>
    </source>
</evidence>
<feature type="transmembrane region" description="Helical" evidence="1">
    <location>
        <begin position="60"/>
        <end position="87"/>
    </location>
</feature>
<keyword evidence="1" id="KW-0812">Transmembrane</keyword>